<name>M2QF86_CERS8</name>
<organism evidence="2 3">
    <name type="scientific">Ceriporiopsis subvermispora (strain B)</name>
    <name type="common">White-rot fungus</name>
    <name type="synonym">Gelatoporia subvermispora</name>
    <dbReference type="NCBI Taxonomy" id="914234"/>
    <lineage>
        <taxon>Eukaryota</taxon>
        <taxon>Fungi</taxon>
        <taxon>Dikarya</taxon>
        <taxon>Basidiomycota</taxon>
        <taxon>Agaricomycotina</taxon>
        <taxon>Agaricomycetes</taxon>
        <taxon>Polyporales</taxon>
        <taxon>Gelatoporiaceae</taxon>
        <taxon>Gelatoporia</taxon>
    </lineage>
</organism>
<sequence>MLLGVLSQDAIALMPLPQDVLSEMVVWLEVPTLLSFRQCCSLADRVVSRELNIRRNRCLHPYIAFPDPFRALLRIAGAVVVGSSAALFFDPTAPYTSSDLDVSVPAGFGQRFQTYLQHCEGYTHHADVDPLDDYIGGLTRTIRMRKDNLQIDILESHTPLAAFPVPHFLGTHLFCWLSADSFCTAYPGLAFERRSLITENHIFFANAYSAA</sequence>
<evidence type="ECO:0000313" key="3">
    <source>
        <dbReference type="Proteomes" id="UP000016930"/>
    </source>
</evidence>
<reference evidence="2 3" key="1">
    <citation type="journal article" date="2012" name="Proc. Natl. Acad. Sci. U.S.A.">
        <title>Comparative genomics of Ceriporiopsis subvermispora and Phanerochaete chrysosporium provide insight into selective ligninolysis.</title>
        <authorList>
            <person name="Fernandez-Fueyo E."/>
            <person name="Ruiz-Duenas F.J."/>
            <person name="Ferreira P."/>
            <person name="Floudas D."/>
            <person name="Hibbett D.S."/>
            <person name="Canessa P."/>
            <person name="Larrondo L.F."/>
            <person name="James T.Y."/>
            <person name="Seelenfreund D."/>
            <person name="Lobos S."/>
            <person name="Polanco R."/>
            <person name="Tello M."/>
            <person name="Honda Y."/>
            <person name="Watanabe T."/>
            <person name="Watanabe T."/>
            <person name="Ryu J.S."/>
            <person name="Kubicek C.P."/>
            <person name="Schmoll M."/>
            <person name="Gaskell J."/>
            <person name="Hammel K.E."/>
            <person name="St John F.J."/>
            <person name="Vanden Wymelenberg A."/>
            <person name="Sabat G."/>
            <person name="Splinter BonDurant S."/>
            <person name="Syed K."/>
            <person name="Yadav J.S."/>
            <person name="Doddapaneni H."/>
            <person name="Subramanian V."/>
            <person name="Lavin J.L."/>
            <person name="Oguiza J.A."/>
            <person name="Perez G."/>
            <person name="Pisabarro A.G."/>
            <person name="Ramirez L."/>
            <person name="Santoyo F."/>
            <person name="Master E."/>
            <person name="Coutinho P.M."/>
            <person name="Henrissat B."/>
            <person name="Lombard V."/>
            <person name="Magnuson J.K."/>
            <person name="Kuees U."/>
            <person name="Hori C."/>
            <person name="Igarashi K."/>
            <person name="Samejima M."/>
            <person name="Held B.W."/>
            <person name="Barry K.W."/>
            <person name="LaButti K.M."/>
            <person name="Lapidus A."/>
            <person name="Lindquist E.A."/>
            <person name="Lucas S.M."/>
            <person name="Riley R."/>
            <person name="Salamov A.A."/>
            <person name="Hoffmeister D."/>
            <person name="Schwenk D."/>
            <person name="Hadar Y."/>
            <person name="Yarden O."/>
            <person name="de Vries R.P."/>
            <person name="Wiebenga A."/>
            <person name="Stenlid J."/>
            <person name="Eastwood D."/>
            <person name="Grigoriev I.V."/>
            <person name="Berka R.M."/>
            <person name="Blanchette R.A."/>
            <person name="Kersten P."/>
            <person name="Martinez A.T."/>
            <person name="Vicuna R."/>
            <person name="Cullen D."/>
        </authorList>
    </citation>
    <scope>NUCLEOTIDE SEQUENCE [LARGE SCALE GENOMIC DNA]</scope>
    <source>
        <strain evidence="2 3">B</strain>
    </source>
</reference>
<gene>
    <name evidence="2" type="ORF">CERSUDRAFT_101090</name>
</gene>
<dbReference type="EMBL" id="KB445890">
    <property type="protein sequence ID" value="EMD30685.1"/>
    <property type="molecule type" value="Genomic_DNA"/>
</dbReference>
<dbReference type="InterPro" id="IPR001810">
    <property type="entry name" value="F-box_dom"/>
</dbReference>
<proteinExistence type="predicted"/>
<dbReference type="HOGENOM" id="CLU_1304715_0_0_1"/>
<dbReference type="PROSITE" id="PS50181">
    <property type="entry name" value="FBOX"/>
    <property type="match status" value="1"/>
</dbReference>
<accession>M2QF86</accession>
<dbReference type="AlphaFoldDB" id="M2QF86"/>
<evidence type="ECO:0000259" key="1">
    <source>
        <dbReference type="PROSITE" id="PS50181"/>
    </source>
</evidence>
<dbReference type="OrthoDB" id="2754254at2759"/>
<evidence type="ECO:0000313" key="2">
    <source>
        <dbReference type="EMBL" id="EMD30685.1"/>
    </source>
</evidence>
<keyword evidence="3" id="KW-1185">Reference proteome</keyword>
<feature type="domain" description="F-box" evidence="1">
    <location>
        <begin position="10"/>
        <end position="56"/>
    </location>
</feature>
<protein>
    <recommendedName>
        <fullName evidence="1">F-box domain-containing protein</fullName>
    </recommendedName>
</protein>
<dbReference type="Proteomes" id="UP000016930">
    <property type="component" value="Unassembled WGS sequence"/>
</dbReference>